<reference evidence="1" key="1">
    <citation type="journal article" date="2021" name="New Phytol.">
        <title>Evolutionary innovations through gain and loss of genes in the ectomycorrhizal Boletales.</title>
        <authorList>
            <person name="Wu G."/>
            <person name="Miyauchi S."/>
            <person name="Morin E."/>
            <person name="Kuo A."/>
            <person name="Drula E."/>
            <person name="Varga T."/>
            <person name="Kohler A."/>
            <person name="Feng B."/>
            <person name="Cao Y."/>
            <person name="Lipzen A."/>
            <person name="Daum C."/>
            <person name="Hundley H."/>
            <person name="Pangilinan J."/>
            <person name="Johnson J."/>
            <person name="Barry K."/>
            <person name="LaButti K."/>
            <person name="Ng V."/>
            <person name="Ahrendt S."/>
            <person name="Min B."/>
            <person name="Choi I.G."/>
            <person name="Park H."/>
            <person name="Plett J.M."/>
            <person name="Magnuson J."/>
            <person name="Spatafora J.W."/>
            <person name="Nagy L.G."/>
            <person name="Henrissat B."/>
            <person name="Grigoriev I.V."/>
            <person name="Yang Z.L."/>
            <person name="Xu J."/>
            <person name="Martin F.M."/>
        </authorList>
    </citation>
    <scope>NUCLEOTIDE SEQUENCE</scope>
    <source>
        <strain evidence="1">KKN 215</strain>
    </source>
</reference>
<dbReference type="SUPFAM" id="SSF51197">
    <property type="entry name" value="Clavaminate synthase-like"/>
    <property type="match status" value="1"/>
</dbReference>
<evidence type="ECO:0000313" key="2">
    <source>
        <dbReference type="Proteomes" id="UP000813824"/>
    </source>
</evidence>
<gene>
    <name evidence="1" type="ORF">BXZ70DRAFT_480370</name>
</gene>
<dbReference type="Proteomes" id="UP000813824">
    <property type="component" value="Unassembled WGS sequence"/>
</dbReference>
<accession>A0A8K0UI64</accession>
<keyword evidence="2" id="KW-1185">Reference proteome</keyword>
<dbReference type="PANTHER" id="PTHR30613:SF1">
    <property type="entry name" value="DUF1479 DOMAIN PROTEIN (AFU_ORTHOLOGUE AFUA_5G09280)"/>
    <property type="match status" value="1"/>
</dbReference>
<name>A0A8K0UI64_9AGAR</name>
<comment type="caution">
    <text evidence="1">The sequence shown here is derived from an EMBL/GenBank/DDBJ whole genome shotgun (WGS) entry which is preliminary data.</text>
</comment>
<dbReference type="EMBL" id="JAEVFJ010000036">
    <property type="protein sequence ID" value="KAH8091349.1"/>
    <property type="molecule type" value="Genomic_DNA"/>
</dbReference>
<dbReference type="AlphaFoldDB" id="A0A8K0UI64"/>
<dbReference type="OrthoDB" id="8249012at2759"/>
<dbReference type="PANTHER" id="PTHR30613">
    <property type="entry name" value="UNCHARACTERIZED PROTEIN YBIU-RELATED"/>
    <property type="match status" value="1"/>
</dbReference>
<sequence length="427" mass="48349">MSCPPRFVKIKEEIASLFPEFQQRITTAWFDLLSELDQGTAEISKQGSNIVPQVEFSQLSNLSAAETENIRRRGCVVIRNVVDDVEAEGWRDDLQELVKSNPVEGSPPEDKQFFQVYWTQSQVRARGHPNVLKATIWLNNMYHLSSDTELRDVDLSTPLTYADRFRMRHPGGEWNGFPPHVDGGSIERWEDPMVRTCFSEILSGEWRKHDPYDLDGRINARTSLYGRENQSSIFRTYQGWLAMSETAPREGTLKVFPNVILSNAYTIMRPFFRPKTRPISPNLLDANNWEYDISSPDFPGIYPAGNGFAGPRPSVETHPHLRLGETMVSVPKVYPGDMVFWHCDVVHSVEVEHIGKEDSCVMYIPAVPYTAQNAAYVEKQRESFLTGIPPPDFPRTPGEKTFVGFGKPEDIESPIGRKAMGLPVAVA</sequence>
<dbReference type="InterPro" id="IPR010856">
    <property type="entry name" value="Gig2-like"/>
</dbReference>
<evidence type="ECO:0000313" key="1">
    <source>
        <dbReference type="EMBL" id="KAH8091349.1"/>
    </source>
</evidence>
<proteinExistence type="predicted"/>
<dbReference type="Pfam" id="PF07350">
    <property type="entry name" value="Gig2-like"/>
    <property type="match status" value="1"/>
</dbReference>
<protein>
    <submittedName>
        <fullName evidence="1">DUF1479-domain-containing protein</fullName>
    </submittedName>
</protein>
<organism evidence="1 2">
    <name type="scientific">Cristinia sonorae</name>
    <dbReference type="NCBI Taxonomy" id="1940300"/>
    <lineage>
        <taxon>Eukaryota</taxon>
        <taxon>Fungi</taxon>
        <taxon>Dikarya</taxon>
        <taxon>Basidiomycota</taxon>
        <taxon>Agaricomycotina</taxon>
        <taxon>Agaricomycetes</taxon>
        <taxon>Agaricomycetidae</taxon>
        <taxon>Agaricales</taxon>
        <taxon>Pleurotineae</taxon>
        <taxon>Stephanosporaceae</taxon>
        <taxon>Cristinia</taxon>
    </lineage>
</organism>
<dbReference type="InterPro" id="IPR027443">
    <property type="entry name" value="IPNS-like_sf"/>
</dbReference>
<dbReference type="Gene3D" id="2.60.120.330">
    <property type="entry name" value="B-lactam Antibiotic, Isopenicillin N Synthase, Chain"/>
    <property type="match status" value="1"/>
</dbReference>